<dbReference type="PRINTS" id="PR00080">
    <property type="entry name" value="SDRFAMILY"/>
</dbReference>
<keyword evidence="2" id="KW-0560">Oxidoreductase</keyword>
<protein>
    <submittedName>
        <fullName evidence="3">SDR family oxidoreductase</fullName>
    </submittedName>
</protein>
<dbReference type="InterPro" id="IPR020904">
    <property type="entry name" value="Sc_DH/Rdtase_CS"/>
</dbReference>
<dbReference type="PANTHER" id="PTHR42760">
    <property type="entry name" value="SHORT-CHAIN DEHYDROGENASES/REDUCTASES FAMILY MEMBER"/>
    <property type="match status" value="1"/>
</dbReference>
<dbReference type="Pfam" id="PF13561">
    <property type="entry name" value="adh_short_C2"/>
    <property type="match status" value="1"/>
</dbReference>
<sequence>MGNLEGRVALVTGGLGGIGLAIAQRYVAEGATVWVTDIAQEGTPPVLSALGRLGNELRYFHLDVTDETEWRAAEQRLREAGQGLDILVLNAGVASGGATTDVELAEWRRIMAVNADGVFLGIRSMTNLLVESGAGRRGGSSIVVLSSILGLVGYAETAAYNASKGAVRLLAKATAVEFATAQRPVRVNSIHPGFIRTEMALGEARTRETAGESGALTDLMATLEGKTPMGRLGEPEEVAGVAAFLASEDSSFMTGSELIVDGGWTAW</sequence>
<comment type="caution">
    <text evidence="3">The sequence shown here is derived from an EMBL/GenBank/DDBJ whole genome shotgun (WGS) entry which is preliminary data.</text>
</comment>
<dbReference type="InterPro" id="IPR036291">
    <property type="entry name" value="NAD(P)-bd_dom_sf"/>
</dbReference>
<dbReference type="RefSeq" id="WP_228226554.1">
    <property type="nucleotide sequence ID" value="NZ_JAJGNP010000003.1"/>
</dbReference>
<accession>A0ABS8H1G1</accession>
<dbReference type="SUPFAM" id="SSF51735">
    <property type="entry name" value="NAD(P)-binding Rossmann-fold domains"/>
    <property type="match status" value="1"/>
</dbReference>
<comment type="similarity">
    <text evidence="1">Belongs to the short-chain dehydrogenases/reductases (SDR) family.</text>
</comment>
<dbReference type="PRINTS" id="PR00081">
    <property type="entry name" value="GDHRDH"/>
</dbReference>
<organism evidence="3 4">
    <name type="scientific">Sphingobium soli</name>
    <dbReference type="NCBI Taxonomy" id="1591116"/>
    <lineage>
        <taxon>Bacteria</taxon>
        <taxon>Pseudomonadati</taxon>
        <taxon>Pseudomonadota</taxon>
        <taxon>Alphaproteobacteria</taxon>
        <taxon>Sphingomonadales</taxon>
        <taxon>Sphingomonadaceae</taxon>
        <taxon>Sphingobium</taxon>
    </lineage>
</organism>
<name>A0ABS8H1G1_9SPHN</name>
<dbReference type="InterPro" id="IPR002347">
    <property type="entry name" value="SDR_fam"/>
</dbReference>
<dbReference type="Gene3D" id="3.40.50.720">
    <property type="entry name" value="NAD(P)-binding Rossmann-like Domain"/>
    <property type="match status" value="1"/>
</dbReference>
<evidence type="ECO:0000256" key="2">
    <source>
        <dbReference type="ARBA" id="ARBA00023002"/>
    </source>
</evidence>
<evidence type="ECO:0000313" key="4">
    <source>
        <dbReference type="Proteomes" id="UP001198830"/>
    </source>
</evidence>
<keyword evidence="4" id="KW-1185">Reference proteome</keyword>
<dbReference type="PANTHER" id="PTHR42760:SF133">
    <property type="entry name" value="3-OXOACYL-[ACYL-CARRIER-PROTEIN] REDUCTASE"/>
    <property type="match status" value="1"/>
</dbReference>
<gene>
    <name evidence="3" type="ORF">LL253_06095</name>
</gene>
<dbReference type="Proteomes" id="UP001198830">
    <property type="component" value="Unassembled WGS sequence"/>
</dbReference>
<reference evidence="3 4" key="1">
    <citation type="submission" date="2021-10" db="EMBL/GenBank/DDBJ databases">
        <title>The diversity and Nitrogen Metabolism of Culturable Nitrate-Utilizing Bacteria Within the Oxygen Minimum Zone of the Changjiang (Yangtze River)Estuary.</title>
        <authorList>
            <person name="Zhang D."/>
            <person name="Zheng J."/>
            <person name="Liu S."/>
            <person name="He W."/>
        </authorList>
    </citation>
    <scope>NUCLEOTIDE SEQUENCE [LARGE SCALE GENOMIC DNA]</scope>
    <source>
        <strain evidence="3 4">FXH275-2</strain>
    </source>
</reference>
<dbReference type="PROSITE" id="PS00061">
    <property type="entry name" value="ADH_SHORT"/>
    <property type="match status" value="1"/>
</dbReference>
<evidence type="ECO:0000256" key="1">
    <source>
        <dbReference type="ARBA" id="ARBA00006484"/>
    </source>
</evidence>
<proteinExistence type="inferred from homology"/>
<evidence type="ECO:0000313" key="3">
    <source>
        <dbReference type="EMBL" id="MCC4232264.1"/>
    </source>
</evidence>
<dbReference type="EMBL" id="JAJGNP010000003">
    <property type="protein sequence ID" value="MCC4232264.1"/>
    <property type="molecule type" value="Genomic_DNA"/>
</dbReference>